<dbReference type="Pfam" id="PF01348">
    <property type="entry name" value="Intron_maturas2"/>
    <property type="match status" value="1"/>
</dbReference>
<proteinExistence type="predicted"/>
<protein>
    <recommendedName>
        <fullName evidence="1">Domain X domain-containing protein</fullName>
    </recommendedName>
</protein>
<dbReference type="GO" id="GO:0005739">
    <property type="term" value="C:mitochondrion"/>
    <property type="evidence" value="ECO:0007669"/>
    <property type="project" value="TreeGrafter"/>
</dbReference>
<sequence length="280" mass="32232">MSEREFARAAELLSLKTLDITRSRRISIRLDIKEFYSKLANLGFFSPKRNSPLSVPRLIFLNDYEIISFYNSLIRGYLNWFRCADNFTSAKNIIWSLRMSCLKTLARKHKKNLKWVLNIFTVNVSVKTPGGNKVSLPSIHEITQLNSKFLLSDQLKQPDADSLFKKYSLRLHSSRFLFSKCAVKDCCNTDIEIHHVKKLARRIDSSGKINVLTSNNKRLSGIGAILSAVNRKQIPLCSFHHLEFEIGNYSPLDTDFISKVYKIDCSNLNFEEIFLGRQSN</sequence>
<feature type="domain" description="Domain X" evidence="1">
    <location>
        <begin position="26"/>
        <end position="148"/>
    </location>
</feature>
<dbReference type="AlphaFoldDB" id="A0A2R4A3R2"/>
<accession>A0A2R4A3R2</accession>
<dbReference type="PANTHER" id="PTHR33642">
    <property type="entry name" value="COX1/OXI3 INTRON 1 PROTEIN-RELATED"/>
    <property type="match status" value="1"/>
</dbReference>
<keyword evidence="2" id="KW-0496">Mitochondrion</keyword>
<evidence type="ECO:0000259" key="1">
    <source>
        <dbReference type="Pfam" id="PF01348"/>
    </source>
</evidence>
<gene>
    <name evidence="2" type="primary">AI2</name>
</gene>
<reference evidence="2" key="1">
    <citation type="submission" date="2017-09" db="EMBL/GenBank/DDBJ databases">
        <title>Your Publication.</title>
        <authorList>
            <person name="Keepers K.G."/>
            <person name="Pogoda C.S."/>
            <person name="Hamsher S.E."/>
            <person name="Stepanek J.G."/>
            <person name="Kane N.C."/>
            <person name="Kociolek J.P."/>
        </authorList>
    </citation>
    <scope>NUCLEOTIDE SEQUENCE</scope>
</reference>
<geneLocation type="mitochondrion" evidence="2"/>
<dbReference type="GO" id="GO:0006315">
    <property type="term" value="P:homing of group II introns"/>
    <property type="evidence" value="ECO:0007669"/>
    <property type="project" value="TreeGrafter"/>
</dbReference>
<evidence type="ECO:0000313" key="2">
    <source>
        <dbReference type="EMBL" id="AVR57718.1"/>
    </source>
</evidence>
<dbReference type="EMBL" id="MF997424">
    <property type="protein sequence ID" value="AVR57718.1"/>
    <property type="molecule type" value="Genomic_DNA"/>
</dbReference>
<dbReference type="GO" id="GO:0090615">
    <property type="term" value="P:mitochondrial mRNA processing"/>
    <property type="evidence" value="ECO:0007669"/>
    <property type="project" value="TreeGrafter"/>
</dbReference>
<dbReference type="InterPro" id="IPR024937">
    <property type="entry name" value="Domain_X"/>
</dbReference>
<organism evidence="2">
    <name type="scientific">Halamphora calidilacuna</name>
    <dbReference type="NCBI Taxonomy" id="2133758"/>
    <lineage>
        <taxon>Eukaryota</taxon>
        <taxon>Sar</taxon>
        <taxon>Stramenopiles</taxon>
        <taxon>Ochrophyta</taxon>
        <taxon>Bacillariophyta</taxon>
        <taxon>Bacillariophyceae</taxon>
        <taxon>Bacillariophycidae</taxon>
        <taxon>Naviculales</taxon>
        <taxon>Amphipleuraceae</taxon>
        <taxon>Halamphora</taxon>
    </lineage>
</organism>
<name>A0A2R4A3R2_9STRA</name>
<dbReference type="GO" id="GO:0003964">
    <property type="term" value="F:RNA-directed DNA polymerase activity"/>
    <property type="evidence" value="ECO:0007669"/>
    <property type="project" value="TreeGrafter"/>
</dbReference>
<dbReference type="PANTHER" id="PTHR33642:SF4">
    <property type="entry name" value="COX1_OXI3 INTRON 1 PROTEIN-RELATED"/>
    <property type="match status" value="1"/>
</dbReference>